<feature type="domain" description="CUE" evidence="14">
    <location>
        <begin position="643"/>
        <end position="685"/>
    </location>
</feature>
<evidence type="ECO:0000256" key="8">
    <source>
        <dbReference type="ARBA" id="ARBA00022989"/>
    </source>
</evidence>
<protein>
    <submittedName>
        <fullName evidence="15">Uncharacterized protein</fullName>
    </submittedName>
</protein>
<keyword evidence="9 12" id="KW-0472">Membrane</keyword>
<keyword evidence="8 12" id="KW-1133">Transmembrane helix</keyword>
<proteinExistence type="predicted"/>
<comment type="pathway">
    <text evidence="2">Protein modification; protein ubiquitination.</text>
</comment>
<dbReference type="SUPFAM" id="SSF57850">
    <property type="entry name" value="RING/U-box"/>
    <property type="match status" value="1"/>
</dbReference>
<dbReference type="InterPro" id="IPR013083">
    <property type="entry name" value="Znf_RING/FYVE/PHD"/>
</dbReference>
<evidence type="ECO:0000256" key="12">
    <source>
        <dbReference type="SAM" id="Phobius"/>
    </source>
</evidence>
<dbReference type="SMART" id="SM00546">
    <property type="entry name" value="CUE"/>
    <property type="match status" value="1"/>
</dbReference>
<organism evidence="15 16">
    <name type="scientific">Adineta steineri</name>
    <dbReference type="NCBI Taxonomy" id="433720"/>
    <lineage>
        <taxon>Eukaryota</taxon>
        <taxon>Metazoa</taxon>
        <taxon>Spiralia</taxon>
        <taxon>Gnathifera</taxon>
        <taxon>Rotifera</taxon>
        <taxon>Eurotatoria</taxon>
        <taxon>Bdelloidea</taxon>
        <taxon>Adinetida</taxon>
        <taxon>Adinetidae</taxon>
        <taxon>Adineta</taxon>
    </lineage>
</organism>
<dbReference type="Pfam" id="PF25563">
    <property type="entry name" value="TPR_SYVN1_N"/>
    <property type="match status" value="1"/>
</dbReference>
<evidence type="ECO:0000256" key="11">
    <source>
        <dbReference type="SAM" id="MobiDB-lite"/>
    </source>
</evidence>
<feature type="transmembrane region" description="Helical" evidence="12">
    <location>
        <begin position="267"/>
        <end position="293"/>
    </location>
</feature>
<reference evidence="15" key="1">
    <citation type="submission" date="2021-02" db="EMBL/GenBank/DDBJ databases">
        <authorList>
            <person name="Nowell W R."/>
        </authorList>
    </citation>
    <scope>NUCLEOTIDE SEQUENCE</scope>
</reference>
<dbReference type="PROSITE" id="PS50089">
    <property type="entry name" value="ZF_RING_2"/>
    <property type="match status" value="1"/>
</dbReference>
<evidence type="ECO:0000256" key="5">
    <source>
        <dbReference type="ARBA" id="ARBA00022723"/>
    </source>
</evidence>
<accession>A0A815MR62</accession>
<evidence type="ECO:0000259" key="13">
    <source>
        <dbReference type="PROSITE" id="PS50089"/>
    </source>
</evidence>
<evidence type="ECO:0000256" key="2">
    <source>
        <dbReference type="ARBA" id="ARBA00004906"/>
    </source>
</evidence>
<dbReference type="EMBL" id="CAJNON010001065">
    <property type="protein sequence ID" value="CAF1423222.1"/>
    <property type="molecule type" value="Genomic_DNA"/>
</dbReference>
<feature type="transmembrane region" description="Helical" evidence="12">
    <location>
        <begin position="20"/>
        <end position="39"/>
    </location>
</feature>
<feature type="domain" description="RING-type" evidence="13">
    <location>
        <begin position="531"/>
        <end position="569"/>
    </location>
</feature>
<comment type="caution">
    <text evidence="15">The sequence shown here is derived from an EMBL/GenBank/DDBJ whole genome shotgun (WGS) entry which is preliminary data.</text>
</comment>
<feature type="transmembrane region" description="Helical" evidence="12">
    <location>
        <begin position="328"/>
        <end position="348"/>
    </location>
</feature>
<dbReference type="InterPro" id="IPR001841">
    <property type="entry name" value="Znf_RING"/>
</dbReference>
<dbReference type="Pfam" id="PF13639">
    <property type="entry name" value="zf-RING_2"/>
    <property type="match status" value="1"/>
</dbReference>
<dbReference type="OrthoDB" id="3824970at2759"/>
<feature type="transmembrane region" description="Helical" evidence="12">
    <location>
        <begin position="435"/>
        <end position="455"/>
    </location>
</feature>
<dbReference type="GO" id="GO:0030968">
    <property type="term" value="P:endoplasmic reticulum unfolded protein response"/>
    <property type="evidence" value="ECO:0007669"/>
    <property type="project" value="TreeGrafter"/>
</dbReference>
<gene>
    <name evidence="15" type="ORF">VCS650_LOCUS37840</name>
</gene>
<dbReference type="Gene3D" id="3.30.40.10">
    <property type="entry name" value="Zinc/RING finger domain, C3HC4 (zinc finger)"/>
    <property type="match status" value="1"/>
</dbReference>
<keyword evidence="5" id="KW-0479">Metal-binding</keyword>
<comment type="subcellular location">
    <subcellularLocation>
        <location evidence="1">Membrane</location>
        <topology evidence="1">Multi-pass membrane protein</topology>
    </subcellularLocation>
</comment>
<dbReference type="GO" id="GO:0000151">
    <property type="term" value="C:ubiquitin ligase complex"/>
    <property type="evidence" value="ECO:0007669"/>
    <property type="project" value="TreeGrafter"/>
</dbReference>
<evidence type="ECO:0000256" key="4">
    <source>
        <dbReference type="ARBA" id="ARBA00022692"/>
    </source>
</evidence>
<dbReference type="InterPro" id="IPR057992">
    <property type="entry name" value="TPR_SYVN1_N"/>
</dbReference>
<evidence type="ECO:0000256" key="1">
    <source>
        <dbReference type="ARBA" id="ARBA00004141"/>
    </source>
</evidence>
<feature type="transmembrane region" description="Helical" evidence="12">
    <location>
        <begin position="148"/>
        <end position="165"/>
    </location>
</feature>
<dbReference type="CDD" id="cd16455">
    <property type="entry name" value="RING-H2_AMFR"/>
    <property type="match status" value="1"/>
</dbReference>
<evidence type="ECO:0000256" key="9">
    <source>
        <dbReference type="ARBA" id="ARBA00023136"/>
    </source>
</evidence>
<dbReference type="GO" id="GO:0061630">
    <property type="term" value="F:ubiquitin protein ligase activity"/>
    <property type="evidence" value="ECO:0007669"/>
    <property type="project" value="TreeGrafter"/>
</dbReference>
<evidence type="ECO:0000256" key="6">
    <source>
        <dbReference type="ARBA" id="ARBA00022771"/>
    </source>
</evidence>
<dbReference type="PANTHER" id="PTHR15067:SF5">
    <property type="entry name" value="E3 UBIQUITIN-PROTEIN LIGASE AMFR"/>
    <property type="match status" value="1"/>
</dbReference>
<name>A0A815MR62_9BILA</name>
<dbReference type="Gene3D" id="1.10.8.10">
    <property type="entry name" value="DNA helicase RuvA subunit, C-terminal domain"/>
    <property type="match status" value="1"/>
</dbReference>
<feature type="transmembrane region" description="Helical" evidence="12">
    <location>
        <begin position="369"/>
        <end position="392"/>
    </location>
</feature>
<dbReference type="Pfam" id="PF02845">
    <property type="entry name" value="CUE"/>
    <property type="match status" value="1"/>
</dbReference>
<dbReference type="PANTHER" id="PTHR15067">
    <property type="entry name" value="E3 UBIQUITIN-PROTEIN LIGASE RNF8"/>
    <property type="match status" value="1"/>
</dbReference>
<dbReference type="GO" id="GO:0005829">
    <property type="term" value="C:cytosol"/>
    <property type="evidence" value="ECO:0007669"/>
    <property type="project" value="TreeGrafter"/>
</dbReference>
<dbReference type="SMART" id="SM00184">
    <property type="entry name" value="RING"/>
    <property type="match status" value="1"/>
</dbReference>
<dbReference type="GO" id="GO:0005783">
    <property type="term" value="C:endoplasmic reticulum"/>
    <property type="evidence" value="ECO:0007669"/>
    <property type="project" value="TreeGrafter"/>
</dbReference>
<feature type="transmembrane region" description="Helical" evidence="12">
    <location>
        <begin position="87"/>
        <end position="113"/>
    </location>
</feature>
<sequence>MPLNLRHIFDQIPVLSLRYYALISTSLLFGNIFYFHHLIQSNNNNSSIINNFTLINNQTIFYFNAKPFSLSYIQTLLSIIISQTLSLLILVNAIYCLIALFSKQLQVFIFGELRFVELQRIKDKFWNYAFYKFCFLFGVLGLENLNELILWISWFYILAVALLFCQLTKDRFELCVIIVVMPLNLRHIFDQIPVLSLRYYALISTSLLFGNIFYFHHLIQSNNNNSSIINNFTLINNQTIFYFNAKPFSLSYIQTLLSIIISQTLSLLILVNAIYCLIALFSKQLQVFIFGELRFVELQRIKDKFWNYAFYKFCFLFGVLGLENLNELILWISWFYILAVALLFCQLTKDRFELLSISISIPHQSFKKIFGLLLSLLCLCFGLFLICFFIGFKYGGLSIFFFMFAETILLTLDTCYLLFKFIFNQQQQSNEYRSHILYYVEFLFDMLTLTIDIFHHLQMLFYHQTFMSMSSLIFFMQLKPLFNELTLRLKRHKSYRLAMILMQKKYPLLTKYDLEEKFRLQNHTSTLEEVCSICWEKFEKARCLPCGHLFHENCLRSWLEQDTTCPICRVSLHDDTIHSTQNSRLWPSLNFPRQVINNEQRGGRNHLFRFDGNRYSSWLPSFSIVINHNFPFRLTRARLTGVQLTSMAQSVQQIFPQIPFEIILANLQQTQSIDTTIEHIIEQRIQFESPPPEEEEEEGIVGSEESSYTSSSEIDESNERNTLINPTEPVVDENENFTWPLDPNIPFDNRKQLLISYMRRRYLEREHRLQLSSQKSDQ</sequence>
<dbReference type="GO" id="GO:0043130">
    <property type="term" value="F:ubiquitin binding"/>
    <property type="evidence" value="ECO:0007669"/>
    <property type="project" value="InterPro"/>
</dbReference>
<feature type="transmembrane region" description="Helical" evidence="12">
    <location>
        <begin position="398"/>
        <end position="423"/>
    </location>
</feature>
<evidence type="ECO:0000313" key="15">
    <source>
        <dbReference type="EMBL" id="CAF1423222.1"/>
    </source>
</evidence>
<evidence type="ECO:0000256" key="10">
    <source>
        <dbReference type="PROSITE-ProRule" id="PRU00175"/>
    </source>
</evidence>
<feature type="transmembrane region" description="Helical" evidence="12">
    <location>
        <begin position="305"/>
        <end position="322"/>
    </location>
</feature>
<feature type="compositionally biased region" description="Low complexity" evidence="11">
    <location>
        <begin position="700"/>
        <end position="712"/>
    </location>
</feature>
<dbReference type="PROSITE" id="PS51140">
    <property type="entry name" value="CUE"/>
    <property type="match status" value="1"/>
</dbReference>
<dbReference type="AlphaFoldDB" id="A0A815MR62"/>
<dbReference type="GO" id="GO:0070936">
    <property type="term" value="P:protein K48-linked ubiquitination"/>
    <property type="evidence" value="ECO:0007669"/>
    <property type="project" value="TreeGrafter"/>
</dbReference>
<keyword evidence="4 12" id="KW-0812">Transmembrane</keyword>
<keyword evidence="7" id="KW-0862">Zinc</keyword>
<dbReference type="GO" id="GO:0016020">
    <property type="term" value="C:membrane"/>
    <property type="evidence" value="ECO:0007669"/>
    <property type="project" value="UniProtKB-SubCell"/>
</dbReference>
<dbReference type="GO" id="GO:0006511">
    <property type="term" value="P:ubiquitin-dependent protein catabolic process"/>
    <property type="evidence" value="ECO:0007669"/>
    <property type="project" value="TreeGrafter"/>
</dbReference>
<evidence type="ECO:0000256" key="3">
    <source>
        <dbReference type="ARBA" id="ARBA00022679"/>
    </source>
</evidence>
<feature type="transmembrane region" description="Helical" evidence="12">
    <location>
        <begin position="201"/>
        <end position="219"/>
    </location>
</feature>
<feature type="transmembrane region" description="Helical" evidence="12">
    <location>
        <begin position="125"/>
        <end position="142"/>
    </location>
</feature>
<dbReference type="Proteomes" id="UP000663891">
    <property type="component" value="Unassembled WGS sequence"/>
</dbReference>
<dbReference type="GO" id="GO:0008270">
    <property type="term" value="F:zinc ion binding"/>
    <property type="evidence" value="ECO:0007669"/>
    <property type="project" value="UniProtKB-KW"/>
</dbReference>
<dbReference type="InterPro" id="IPR003892">
    <property type="entry name" value="CUE"/>
</dbReference>
<evidence type="ECO:0000256" key="7">
    <source>
        <dbReference type="ARBA" id="ARBA00022833"/>
    </source>
</evidence>
<evidence type="ECO:0000313" key="16">
    <source>
        <dbReference type="Proteomes" id="UP000663891"/>
    </source>
</evidence>
<keyword evidence="6 10" id="KW-0863">Zinc-finger</keyword>
<feature type="region of interest" description="Disordered" evidence="11">
    <location>
        <begin position="685"/>
        <end position="729"/>
    </location>
</feature>
<keyword evidence="3" id="KW-0808">Transferase</keyword>
<evidence type="ECO:0000259" key="14">
    <source>
        <dbReference type="PROSITE" id="PS51140"/>
    </source>
</evidence>